<evidence type="ECO:0000313" key="6">
    <source>
        <dbReference type="EMBL" id="OGL98187.1"/>
    </source>
</evidence>
<reference evidence="6 7" key="1">
    <citation type="journal article" date="2016" name="Nat. Commun.">
        <title>Thousands of microbial genomes shed light on interconnected biogeochemical processes in an aquifer system.</title>
        <authorList>
            <person name="Anantharaman K."/>
            <person name="Brown C.T."/>
            <person name="Hug L.A."/>
            <person name="Sharon I."/>
            <person name="Castelle C.J."/>
            <person name="Probst A.J."/>
            <person name="Thomas B.C."/>
            <person name="Singh A."/>
            <person name="Wilkins M.J."/>
            <person name="Karaoz U."/>
            <person name="Brodie E.L."/>
            <person name="Williams K.H."/>
            <person name="Hubbard S.S."/>
            <person name="Banfield J.F."/>
        </authorList>
    </citation>
    <scope>NUCLEOTIDE SEQUENCE [LARGE SCALE GENOMIC DNA]</scope>
</reference>
<dbReference type="PANTHER" id="PTHR16950">
    <property type="entry name" value="ZINC TRANSPORTER SLC39A7 HISTIDINE-RICH MEMBRANE PROTEIN KE4"/>
    <property type="match status" value="1"/>
</dbReference>
<comment type="caution">
    <text evidence="6">The sequence shown here is derived from an EMBL/GenBank/DDBJ whole genome shotgun (WGS) entry which is preliminary data.</text>
</comment>
<dbReference type="Pfam" id="PF02535">
    <property type="entry name" value="Zip"/>
    <property type="match status" value="1"/>
</dbReference>
<name>A0A1F7W7L3_9BACT</name>
<dbReference type="EMBL" id="MGFE01000022">
    <property type="protein sequence ID" value="OGL98187.1"/>
    <property type="molecule type" value="Genomic_DNA"/>
</dbReference>
<sequence length="261" mass="28227">MALFWILVSTFCVSCLSLVGIFVLYLKGKKPGRALMSLVALSTGAMLGNSIFHLLPEAIETGETIGLSLFQTFLIVTGAFVLSFIFEQAFSIHHCHSTSHHGSAKPSHHCHTDIKPFAHLVLWGDLIHNFIDGLIVAAAFIVSPALGLTTVLAVALHEIPQELGDFAVLVYGGYSKRRALLLNYLSATSIIFGGIVGYMLSSSFTTFAPFLLPFAAGSFLYIATSDLLPELKHEENISEAILHVVVFLLGLGMMIGFALME</sequence>
<evidence type="ECO:0000256" key="3">
    <source>
        <dbReference type="ARBA" id="ARBA00022989"/>
    </source>
</evidence>
<evidence type="ECO:0000256" key="1">
    <source>
        <dbReference type="ARBA" id="ARBA00004141"/>
    </source>
</evidence>
<keyword evidence="2 5" id="KW-0812">Transmembrane</keyword>
<dbReference type="PANTHER" id="PTHR16950:SF16">
    <property type="entry name" value="ZINC TRANSPORTER ZIP13"/>
    <property type="match status" value="1"/>
</dbReference>
<accession>A0A1F7W7L3</accession>
<evidence type="ECO:0000256" key="5">
    <source>
        <dbReference type="SAM" id="Phobius"/>
    </source>
</evidence>
<feature type="transmembrane region" description="Helical" evidence="5">
    <location>
        <begin position="207"/>
        <end position="228"/>
    </location>
</feature>
<feature type="transmembrane region" description="Helical" evidence="5">
    <location>
        <begin position="67"/>
        <end position="86"/>
    </location>
</feature>
<evidence type="ECO:0000256" key="2">
    <source>
        <dbReference type="ARBA" id="ARBA00022692"/>
    </source>
</evidence>
<feature type="transmembrane region" description="Helical" evidence="5">
    <location>
        <begin position="6"/>
        <end position="26"/>
    </location>
</feature>
<feature type="transmembrane region" description="Helical" evidence="5">
    <location>
        <begin position="38"/>
        <end position="55"/>
    </location>
</feature>
<evidence type="ECO:0000313" key="7">
    <source>
        <dbReference type="Proteomes" id="UP000176501"/>
    </source>
</evidence>
<proteinExistence type="predicted"/>
<protein>
    <recommendedName>
        <fullName evidence="8">ZIP family metal transporter</fullName>
    </recommendedName>
</protein>
<keyword evidence="3 5" id="KW-1133">Transmembrane helix</keyword>
<organism evidence="6 7">
    <name type="scientific">Candidatus Uhrbacteria bacterium RIFOXYB2_FULL_57_15</name>
    <dbReference type="NCBI Taxonomy" id="1802422"/>
    <lineage>
        <taxon>Bacteria</taxon>
        <taxon>Candidatus Uhriibacteriota</taxon>
    </lineage>
</organism>
<dbReference type="InterPro" id="IPR003689">
    <property type="entry name" value="ZIP"/>
</dbReference>
<evidence type="ECO:0008006" key="8">
    <source>
        <dbReference type="Google" id="ProtNLM"/>
    </source>
</evidence>
<dbReference type="GO" id="GO:0016020">
    <property type="term" value="C:membrane"/>
    <property type="evidence" value="ECO:0007669"/>
    <property type="project" value="UniProtKB-SubCell"/>
</dbReference>
<dbReference type="AlphaFoldDB" id="A0A1F7W7L3"/>
<dbReference type="GO" id="GO:0046873">
    <property type="term" value="F:metal ion transmembrane transporter activity"/>
    <property type="evidence" value="ECO:0007669"/>
    <property type="project" value="InterPro"/>
</dbReference>
<feature type="transmembrane region" description="Helical" evidence="5">
    <location>
        <begin position="181"/>
        <end position="201"/>
    </location>
</feature>
<keyword evidence="4 5" id="KW-0472">Membrane</keyword>
<feature type="transmembrane region" description="Helical" evidence="5">
    <location>
        <begin position="240"/>
        <end position="260"/>
    </location>
</feature>
<evidence type="ECO:0000256" key="4">
    <source>
        <dbReference type="ARBA" id="ARBA00023136"/>
    </source>
</evidence>
<comment type="subcellular location">
    <subcellularLocation>
        <location evidence="1">Membrane</location>
        <topology evidence="1">Multi-pass membrane protein</topology>
    </subcellularLocation>
</comment>
<gene>
    <name evidence="6" type="ORF">A2304_03690</name>
</gene>
<dbReference type="Proteomes" id="UP000176501">
    <property type="component" value="Unassembled WGS sequence"/>
</dbReference>